<sequence>MSERVVAGVDGCRGGWIAVVRRPGEAPAIAVLASFAALLADLPEDAVVAVDMPIGLPETSGPRGRAPERAVRPLLSGRQSSVFSIPSRSAVYAPDYQEARRLALATSSPPKSVAKQAFHIFPRIRELDGILVANPALAERVIEVHPELAFWRLNGERAMALAKKVRNRASEPGLAERVALLERCGYERAFLEAEPPRGAGRDDVLDAAVAALVAERHAEGKARPFPDPFDRDAFGLPMAIWA</sequence>
<dbReference type="InterPro" id="IPR007362">
    <property type="entry name" value="DUF429"/>
</dbReference>
<evidence type="ECO:0000313" key="2">
    <source>
        <dbReference type="Proteomes" id="UP000320314"/>
    </source>
</evidence>
<dbReference type="OrthoDB" id="9811476at2"/>
<dbReference type="AlphaFoldDB" id="A0A506U0F4"/>
<gene>
    <name evidence="1" type="ORF">FJU11_16390</name>
</gene>
<name>A0A506U0F4_9HYPH</name>
<reference evidence="1 2" key="1">
    <citation type="submission" date="2019-06" db="EMBL/GenBank/DDBJ databases">
        <authorList>
            <person name="Li M."/>
        </authorList>
    </citation>
    <scope>NUCLEOTIDE SEQUENCE [LARGE SCALE GENOMIC DNA]</scope>
    <source>
        <strain evidence="1 2">BGMRC6574</strain>
    </source>
</reference>
<comment type="caution">
    <text evidence="1">The sequence shown here is derived from an EMBL/GenBank/DDBJ whole genome shotgun (WGS) entry which is preliminary data.</text>
</comment>
<dbReference type="Proteomes" id="UP000320314">
    <property type="component" value="Unassembled WGS sequence"/>
</dbReference>
<proteinExistence type="predicted"/>
<dbReference type="EMBL" id="VHLH01000038">
    <property type="protein sequence ID" value="TPW26069.1"/>
    <property type="molecule type" value="Genomic_DNA"/>
</dbReference>
<accession>A0A506U0F4</accession>
<evidence type="ECO:0000313" key="1">
    <source>
        <dbReference type="EMBL" id="TPW26069.1"/>
    </source>
</evidence>
<keyword evidence="2" id="KW-1185">Reference proteome</keyword>
<dbReference type="RefSeq" id="WP_141168157.1">
    <property type="nucleotide sequence ID" value="NZ_VHLH01000038.1"/>
</dbReference>
<dbReference type="Pfam" id="PF04250">
    <property type="entry name" value="DUF429"/>
    <property type="match status" value="1"/>
</dbReference>
<protein>
    <submittedName>
        <fullName evidence="1">DUF429 domain-containing protein</fullName>
    </submittedName>
</protein>
<organism evidence="1 2">
    <name type="scientific">Pararhizobium mangrovi</name>
    <dbReference type="NCBI Taxonomy" id="2590452"/>
    <lineage>
        <taxon>Bacteria</taxon>
        <taxon>Pseudomonadati</taxon>
        <taxon>Pseudomonadota</taxon>
        <taxon>Alphaproteobacteria</taxon>
        <taxon>Hyphomicrobiales</taxon>
        <taxon>Rhizobiaceae</taxon>
        <taxon>Rhizobium/Agrobacterium group</taxon>
        <taxon>Pararhizobium</taxon>
    </lineage>
</organism>